<keyword evidence="6" id="KW-0816">Tricarboxylic acid cycle</keyword>
<dbReference type="SUPFAM" id="SSF55961">
    <property type="entry name" value="Bet v1-like"/>
    <property type="match status" value="2"/>
</dbReference>
<evidence type="ECO:0000256" key="7">
    <source>
        <dbReference type="ARBA" id="ARBA00022679"/>
    </source>
</evidence>
<keyword evidence="8" id="KW-0450">Lipoyl</keyword>
<dbReference type="InterPro" id="IPR023393">
    <property type="entry name" value="START-like_dom_sf"/>
</dbReference>
<reference evidence="18 19" key="1">
    <citation type="submission" date="2018-09" db="EMBL/GenBank/DDBJ databases">
        <title>Genomic investigation of the strawberry pathogen Phytophthora fragariae indicates pathogenicity is determined by transcriptional variation in three key races.</title>
        <authorList>
            <person name="Adams T.M."/>
            <person name="Armitage A.D."/>
            <person name="Sobczyk M.K."/>
            <person name="Bates H.J."/>
            <person name="Dunwell J.M."/>
            <person name="Nellist C.F."/>
            <person name="Harrison R.J."/>
        </authorList>
    </citation>
    <scope>NUCLEOTIDE SEQUENCE [LARGE SCALE GENOMIC DNA]</scope>
    <source>
        <strain evidence="17 19">ONT-3</strain>
        <strain evidence="16 18">SCRP245</strain>
    </source>
</reference>
<dbReference type="Proteomes" id="UP000460718">
    <property type="component" value="Unassembled WGS sequence"/>
</dbReference>
<feature type="domain" description="PH" evidence="14">
    <location>
        <begin position="26"/>
        <end position="121"/>
    </location>
</feature>
<dbReference type="InterPro" id="IPR023213">
    <property type="entry name" value="CAT-like_dom_sf"/>
</dbReference>
<comment type="pathway">
    <text evidence="3">Amino-acid degradation; L-lysine degradation via saccharopine pathway; glutaryl-CoA from L-lysine: step 6/6.</text>
</comment>
<evidence type="ECO:0000256" key="11">
    <source>
        <dbReference type="ARBA" id="ARBA00032406"/>
    </source>
</evidence>
<dbReference type="InterPro" id="IPR050537">
    <property type="entry name" value="2-oxoacid_dehydrogenase"/>
</dbReference>
<comment type="cofactor">
    <cofactor evidence="1">
        <name>(R)-lipoate</name>
        <dbReference type="ChEBI" id="CHEBI:83088"/>
    </cofactor>
</comment>
<keyword evidence="13" id="KW-0472">Membrane</keyword>
<accession>A0A6A3M781</accession>
<dbReference type="PANTHER" id="PTHR43416">
    <property type="entry name" value="DIHYDROLIPOYLLYSINE-RESIDUE SUCCINYLTRANSFERASE COMPONENT OF 2-OXOGLUTARATE DEHYDROGENASE COMPLEX, MITOCHONDRIAL-RELATED"/>
    <property type="match status" value="1"/>
</dbReference>
<dbReference type="Pfam" id="PF01852">
    <property type="entry name" value="START"/>
    <property type="match status" value="2"/>
</dbReference>
<dbReference type="Gene3D" id="3.30.559.10">
    <property type="entry name" value="Chloramphenicol acetyltransferase-like domain"/>
    <property type="match status" value="1"/>
</dbReference>
<dbReference type="SUPFAM" id="SSF52777">
    <property type="entry name" value="CoA-dependent acyltransferases"/>
    <property type="match status" value="1"/>
</dbReference>
<dbReference type="CDD" id="cd00177">
    <property type="entry name" value="START"/>
    <property type="match status" value="2"/>
</dbReference>
<evidence type="ECO:0000256" key="5">
    <source>
        <dbReference type="ARBA" id="ARBA00012945"/>
    </source>
</evidence>
<dbReference type="PANTHER" id="PTHR43416:SF5">
    <property type="entry name" value="DIHYDROLIPOYLLYSINE-RESIDUE SUCCINYLTRANSFERASE COMPONENT OF 2-OXOGLUTARATE DEHYDROGENASE COMPLEX, MITOCHONDRIAL"/>
    <property type="match status" value="1"/>
</dbReference>
<gene>
    <name evidence="17" type="ORF">PF010_g1782</name>
    <name evidence="16" type="ORF">PF011_g1860</name>
</gene>
<organism evidence="16 18">
    <name type="scientific">Phytophthora fragariae</name>
    <dbReference type="NCBI Taxonomy" id="53985"/>
    <lineage>
        <taxon>Eukaryota</taxon>
        <taxon>Sar</taxon>
        <taxon>Stramenopiles</taxon>
        <taxon>Oomycota</taxon>
        <taxon>Peronosporomycetes</taxon>
        <taxon>Peronosporales</taxon>
        <taxon>Peronosporaceae</taxon>
        <taxon>Phytophthora</taxon>
    </lineage>
</organism>
<feature type="domain" description="START" evidence="15">
    <location>
        <begin position="183"/>
        <end position="363"/>
    </location>
</feature>
<evidence type="ECO:0000313" key="19">
    <source>
        <dbReference type="Proteomes" id="UP000488956"/>
    </source>
</evidence>
<evidence type="ECO:0000256" key="13">
    <source>
        <dbReference type="SAM" id="Phobius"/>
    </source>
</evidence>
<evidence type="ECO:0000313" key="16">
    <source>
        <dbReference type="EMBL" id="KAE9027839.1"/>
    </source>
</evidence>
<dbReference type="PROSITE" id="PS50003">
    <property type="entry name" value="PH_DOMAIN"/>
    <property type="match status" value="1"/>
</dbReference>
<dbReference type="Proteomes" id="UP000488956">
    <property type="component" value="Unassembled WGS sequence"/>
</dbReference>
<dbReference type="InterPro" id="IPR011993">
    <property type="entry name" value="PH-like_dom_sf"/>
</dbReference>
<evidence type="ECO:0000256" key="3">
    <source>
        <dbReference type="ARBA" id="ARBA00005145"/>
    </source>
</evidence>
<dbReference type="EMBL" id="QXFW01000053">
    <property type="protein sequence ID" value="KAE9027839.1"/>
    <property type="molecule type" value="Genomic_DNA"/>
</dbReference>
<proteinExistence type="inferred from homology"/>
<keyword evidence="13" id="KW-1133">Transmembrane helix</keyword>
<dbReference type="InterPro" id="IPR002913">
    <property type="entry name" value="START_lipid-bd_dom"/>
</dbReference>
<evidence type="ECO:0000259" key="14">
    <source>
        <dbReference type="PROSITE" id="PS50003"/>
    </source>
</evidence>
<dbReference type="InterPro" id="IPR001849">
    <property type="entry name" value="PH_domain"/>
</dbReference>
<dbReference type="GO" id="GO:0005739">
    <property type="term" value="C:mitochondrion"/>
    <property type="evidence" value="ECO:0007669"/>
    <property type="project" value="TreeGrafter"/>
</dbReference>
<evidence type="ECO:0000256" key="8">
    <source>
        <dbReference type="ARBA" id="ARBA00022823"/>
    </source>
</evidence>
<dbReference type="SUPFAM" id="SSF50729">
    <property type="entry name" value="PH domain-like"/>
    <property type="match status" value="1"/>
</dbReference>
<dbReference type="GO" id="GO:0006099">
    <property type="term" value="P:tricarboxylic acid cycle"/>
    <property type="evidence" value="ECO:0007669"/>
    <property type="project" value="UniProtKB-KW"/>
</dbReference>
<feature type="transmembrane region" description="Helical" evidence="13">
    <location>
        <begin position="736"/>
        <end position="755"/>
    </location>
</feature>
<name>A0A6A3M781_9STRA</name>
<evidence type="ECO:0000313" key="17">
    <source>
        <dbReference type="EMBL" id="KAE9136219.1"/>
    </source>
</evidence>
<dbReference type="Gene3D" id="3.30.530.20">
    <property type="match status" value="2"/>
</dbReference>
<keyword evidence="13" id="KW-0812">Transmembrane</keyword>
<dbReference type="AlphaFoldDB" id="A0A6A3M781"/>
<feature type="region of interest" description="Disordered" evidence="12">
    <location>
        <begin position="403"/>
        <end position="435"/>
    </location>
</feature>
<dbReference type="SMART" id="SM00234">
    <property type="entry name" value="START"/>
    <property type="match status" value="1"/>
</dbReference>
<dbReference type="Gene3D" id="2.30.29.30">
    <property type="entry name" value="Pleckstrin-homology domain (PH domain)/Phosphotyrosine-binding domain (PTB)"/>
    <property type="match status" value="1"/>
</dbReference>
<protein>
    <recommendedName>
        <fullName evidence="5">dihydrolipoyllysine-residue succinyltransferase</fullName>
        <ecNumber evidence="5">2.3.1.61</ecNumber>
    </recommendedName>
    <alternativeName>
        <fullName evidence="11">2-oxoglutarate dehydrogenase complex component E2</fullName>
    </alternativeName>
</protein>
<evidence type="ECO:0000256" key="10">
    <source>
        <dbReference type="ARBA" id="ARBA00023315"/>
    </source>
</evidence>
<evidence type="ECO:0000259" key="15">
    <source>
        <dbReference type="PROSITE" id="PS50848"/>
    </source>
</evidence>
<comment type="similarity">
    <text evidence="4">Belongs to the 2-oxoacid dehydrogenase family.</text>
</comment>
<evidence type="ECO:0000256" key="1">
    <source>
        <dbReference type="ARBA" id="ARBA00001938"/>
    </source>
</evidence>
<feature type="domain" description="START" evidence="15">
    <location>
        <begin position="501"/>
        <end position="620"/>
    </location>
</feature>
<feature type="region of interest" description="Disordered" evidence="12">
    <location>
        <begin position="657"/>
        <end position="691"/>
    </location>
</feature>
<evidence type="ECO:0000256" key="2">
    <source>
        <dbReference type="ARBA" id="ARBA00004240"/>
    </source>
</evidence>
<keyword evidence="10" id="KW-0012">Acyltransferase</keyword>
<dbReference type="PROSITE" id="PS50848">
    <property type="entry name" value="START"/>
    <property type="match status" value="2"/>
</dbReference>
<sequence length="1023" mass="111795">MLNSPQSQSLSASAPLPAAPSSASSFLRTAGHLYKKTGLGRSWRPRFFSLEGTVLYYYKREGDSVPKGIVVLTGCHIRATKDKKLYSFRISHPKTSKVYDLAATLPSRTEDWVHVLTQAATLAQTSSSGSSRQLPLASSSSSDLLLHSASSRSMLVDASVTELLDVPGAAVPDEYRDRMDGLLAEFVAQAREDADGWKFQTEQRDVKAYVRCASRIGAFKGVGFIAHHPHKVLQLVLELSKRYTFDPQLLATQRVHVFSDHTWVDHLTYKAVFPAAARDFVNLTHWRVLRDGSMVVVATYAEDDSFVKSQEPQIVRGKIVMAGFLLTPNEDYTGVHATYVTKVDVKAGIPAGLQAKMFVKQAFVVDGLRKALDEDESPRQWERVTNATPFGIATTDCVEDEEEAFSMRTQSADVNDQDDQADSLPTNRPSVVPEEGFPVVPEEYSEMIEKVVARMETELNDETSWNFIGDKDGVKAYTRVDGSLTAAKGVGYLPYHPRAIWDQVVDAAKRKLVDPQLALGMNLRTLNAQTKIDYLEYKSMFVVAGRDFCNLAHWRVLPGGTIIIVVQSIEDLELCPLKEPKVVRGDLHLACTKIVPNAAYDGAEVTMMLKTDLKGNIPARIAGKAAAEQPFVIARMGEVIKARRDLDKVAAQGKNGDVRNGTAVAGKSTEEKSRVKPASTTPAAVAKKSESKKNAESVEVMDLSKTGENTVNDVAMYAIQFGGAILALKTVGLPTAVHFVVVILLILFFALQLHLGPSHMSPRRKIMISTFGPPDSGMILGTLQLDMTKTNHYIAERRKASDCHLTITHIVLSALGKALGKAPSVNGDLVFGKYYPAPTVDISCLVAVGSGKDLGVCRLPEIDKMTLLDVANRVRGDATKIRSGKDKGQEDRNKIMSVLPTWVIRPMLNFFGWLGSACGFRIPPVGVEPYMFGSCMVTSVGMMGLDLAFSPITPYSQVPMLVTIGSIMDKAVVVDGKVEVRPMLTLTTTIDHRYVDGSEAARMAKNLKAFVEDPNLLEAVPGA</sequence>
<evidence type="ECO:0000313" key="18">
    <source>
        <dbReference type="Proteomes" id="UP000460718"/>
    </source>
</evidence>
<evidence type="ECO:0000256" key="6">
    <source>
        <dbReference type="ARBA" id="ARBA00022532"/>
    </source>
</evidence>
<keyword evidence="7" id="KW-0808">Transferase</keyword>
<evidence type="ECO:0000256" key="9">
    <source>
        <dbReference type="ARBA" id="ARBA00022824"/>
    </source>
</evidence>
<dbReference type="Pfam" id="PF00169">
    <property type="entry name" value="PH"/>
    <property type="match status" value="1"/>
</dbReference>
<dbReference type="SMART" id="SM00233">
    <property type="entry name" value="PH"/>
    <property type="match status" value="1"/>
</dbReference>
<dbReference type="Pfam" id="PF00198">
    <property type="entry name" value="2-oxoacid_dh"/>
    <property type="match status" value="1"/>
</dbReference>
<dbReference type="GO" id="GO:0005783">
    <property type="term" value="C:endoplasmic reticulum"/>
    <property type="evidence" value="ECO:0007669"/>
    <property type="project" value="UniProtKB-SubCell"/>
</dbReference>
<dbReference type="InterPro" id="IPR001078">
    <property type="entry name" value="2-oxoacid_DH_actylTfrase"/>
</dbReference>
<comment type="caution">
    <text evidence="16">The sequence shown here is derived from an EMBL/GenBank/DDBJ whole genome shotgun (WGS) entry which is preliminary data.</text>
</comment>
<evidence type="ECO:0000256" key="12">
    <source>
        <dbReference type="SAM" id="MobiDB-lite"/>
    </source>
</evidence>
<comment type="subcellular location">
    <subcellularLocation>
        <location evidence="2">Endoplasmic reticulum</location>
    </subcellularLocation>
</comment>
<dbReference type="EMBL" id="QXFX01000046">
    <property type="protein sequence ID" value="KAE9136219.1"/>
    <property type="molecule type" value="Genomic_DNA"/>
</dbReference>
<dbReference type="GO" id="GO:0008289">
    <property type="term" value="F:lipid binding"/>
    <property type="evidence" value="ECO:0007669"/>
    <property type="project" value="InterPro"/>
</dbReference>
<dbReference type="GO" id="GO:0004149">
    <property type="term" value="F:dihydrolipoyllysine-residue succinyltransferase activity"/>
    <property type="evidence" value="ECO:0007669"/>
    <property type="project" value="UniProtKB-EC"/>
</dbReference>
<evidence type="ECO:0000256" key="4">
    <source>
        <dbReference type="ARBA" id="ARBA00007317"/>
    </source>
</evidence>
<dbReference type="EC" id="2.3.1.61" evidence="5"/>
<keyword evidence="9" id="KW-0256">Endoplasmic reticulum</keyword>